<dbReference type="Pfam" id="PF04542">
    <property type="entry name" value="Sigma70_r2"/>
    <property type="match status" value="1"/>
</dbReference>
<evidence type="ECO:0000259" key="5">
    <source>
        <dbReference type="Pfam" id="PF04542"/>
    </source>
</evidence>
<dbReference type="InterPro" id="IPR036388">
    <property type="entry name" value="WH-like_DNA-bd_sf"/>
</dbReference>
<dbReference type="Proteomes" id="UP001501207">
    <property type="component" value="Unassembled WGS sequence"/>
</dbReference>
<dbReference type="PANTHER" id="PTHR43133:SF46">
    <property type="entry name" value="RNA POLYMERASE SIGMA-70 FACTOR ECF SUBFAMILY"/>
    <property type="match status" value="1"/>
</dbReference>
<dbReference type="InterPro" id="IPR013325">
    <property type="entry name" value="RNA_pol_sigma_r2"/>
</dbReference>
<dbReference type="EMBL" id="BAABFN010000002">
    <property type="protein sequence ID" value="GAA4306196.1"/>
    <property type="molecule type" value="Genomic_DNA"/>
</dbReference>
<dbReference type="SUPFAM" id="SSF88946">
    <property type="entry name" value="Sigma2 domain of RNA polymerase sigma factors"/>
    <property type="match status" value="1"/>
</dbReference>
<accession>A0ABP8FKX4</accession>
<dbReference type="InterPro" id="IPR014284">
    <property type="entry name" value="RNA_pol_sigma-70_dom"/>
</dbReference>
<dbReference type="Gene3D" id="1.10.10.10">
    <property type="entry name" value="Winged helix-like DNA-binding domain superfamily/Winged helix DNA-binding domain"/>
    <property type="match status" value="1"/>
</dbReference>
<protein>
    <submittedName>
        <fullName evidence="7">RNA polymerase sigma-70 factor</fullName>
    </submittedName>
</protein>
<feature type="domain" description="RNA polymerase sigma factor 70 region 4 type 2" evidence="6">
    <location>
        <begin position="123"/>
        <end position="175"/>
    </location>
</feature>
<evidence type="ECO:0000313" key="7">
    <source>
        <dbReference type="EMBL" id="GAA4306196.1"/>
    </source>
</evidence>
<gene>
    <name evidence="7" type="ORF">GCM10023143_11960</name>
</gene>
<dbReference type="InterPro" id="IPR013249">
    <property type="entry name" value="RNA_pol_sigma70_r4_t2"/>
</dbReference>
<dbReference type="InterPro" id="IPR007627">
    <property type="entry name" value="RNA_pol_sigma70_r2"/>
</dbReference>
<dbReference type="Gene3D" id="1.10.1740.10">
    <property type="match status" value="1"/>
</dbReference>
<evidence type="ECO:0000256" key="4">
    <source>
        <dbReference type="ARBA" id="ARBA00023163"/>
    </source>
</evidence>
<dbReference type="InterPro" id="IPR039425">
    <property type="entry name" value="RNA_pol_sigma-70-like"/>
</dbReference>
<name>A0ABP8FKX4_9BACT</name>
<dbReference type="SUPFAM" id="SSF88659">
    <property type="entry name" value="Sigma3 and sigma4 domains of RNA polymerase sigma factors"/>
    <property type="match status" value="1"/>
</dbReference>
<proteinExistence type="inferred from homology"/>
<evidence type="ECO:0000256" key="2">
    <source>
        <dbReference type="ARBA" id="ARBA00023015"/>
    </source>
</evidence>
<dbReference type="InterPro" id="IPR013324">
    <property type="entry name" value="RNA_pol_sigma_r3/r4-like"/>
</dbReference>
<comment type="caution">
    <text evidence="7">The sequence shown here is derived from an EMBL/GenBank/DDBJ whole genome shotgun (WGS) entry which is preliminary data.</text>
</comment>
<sequence length="192" mass="22246">MSKTDSIPGFSIEAMQSGNEQAFEVLFRYFYKMLYFFSKRITDDTAVAEEITTGTFLKLWQRRGDFYHIAAIKSFLYISARNACLDYLDARQRKIRHYRALDDLAGDAEEHILDEIFRTEVLQQIYHAMDQLPARYSEVLKLAYMEGLQNTDIARQLQVPLSTINTRKARGLAALKKLLPRHSFVLLLGLLP</sequence>
<keyword evidence="4" id="KW-0804">Transcription</keyword>
<dbReference type="RefSeq" id="WP_344977010.1">
    <property type="nucleotide sequence ID" value="NZ_BAABFN010000002.1"/>
</dbReference>
<feature type="domain" description="RNA polymerase sigma-70 region 2" evidence="5">
    <location>
        <begin position="26"/>
        <end position="93"/>
    </location>
</feature>
<dbReference type="CDD" id="cd06171">
    <property type="entry name" value="Sigma70_r4"/>
    <property type="match status" value="1"/>
</dbReference>
<keyword evidence="8" id="KW-1185">Reference proteome</keyword>
<evidence type="ECO:0000256" key="3">
    <source>
        <dbReference type="ARBA" id="ARBA00023082"/>
    </source>
</evidence>
<reference evidence="8" key="1">
    <citation type="journal article" date="2019" name="Int. J. Syst. Evol. Microbiol.">
        <title>The Global Catalogue of Microorganisms (GCM) 10K type strain sequencing project: providing services to taxonomists for standard genome sequencing and annotation.</title>
        <authorList>
            <consortium name="The Broad Institute Genomics Platform"/>
            <consortium name="The Broad Institute Genome Sequencing Center for Infectious Disease"/>
            <person name="Wu L."/>
            <person name="Ma J."/>
        </authorList>
    </citation>
    <scope>NUCLEOTIDE SEQUENCE [LARGE SCALE GENOMIC DNA]</scope>
    <source>
        <strain evidence="8">JCM 17664</strain>
    </source>
</reference>
<keyword evidence="2" id="KW-0805">Transcription regulation</keyword>
<evidence type="ECO:0000313" key="8">
    <source>
        <dbReference type="Proteomes" id="UP001501207"/>
    </source>
</evidence>
<dbReference type="PANTHER" id="PTHR43133">
    <property type="entry name" value="RNA POLYMERASE ECF-TYPE SIGMA FACTO"/>
    <property type="match status" value="1"/>
</dbReference>
<evidence type="ECO:0000256" key="1">
    <source>
        <dbReference type="ARBA" id="ARBA00010641"/>
    </source>
</evidence>
<comment type="similarity">
    <text evidence="1">Belongs to the sigma-70 factor family. ECF subfamily.</text>
</comment>
<dbReference type="Pfam" id="PF08281">
    <property type="entry name" value="Sigma70_r4_2"/>
    <property type="match status" value="1"/>
</dbReference>
<organism evidence="7 8">
    <name type="scientific">Compostibacter hankyongensis</name>
    <dbReference type="NCBI Taxonomy" id="1007089"/>
    <lineage>
        <taxon>Bacteria</taxon>
        <taxon>Pseudomonadati</taxon>
        <taxon>Bacteroidota</taxon>
        <taxon>Chitinophagia</taxon>
        <taxon>Chitinophagales</taxon>
        <taxon>Chitinophagaceae</taxon>
        <taxon>Compostibacter</taxon>
    </lineage>
</organism>
<keyword evidence="3" id="KW-0731">Sigma factor</keyword>
<evidence type="ECO:0000259" key="6">
    <source>
        <dbReference type="Pfam" id="PF08281"/>
    </source>
</evidence>
<dbReference type="NCBIfam" id="TIGR02937">
    <property type="entry name" value="sigma70-ECF"/>
    <property type="match status" value="1"/>
</dbReference>